<dbReference type="FunFam" id="3.30.460.10:FF:000009">
    <property type="entry name" value="Bifunctional glutamine synthetase adenylyltransferase/adenylyl-removing enzyme"/>
    <property type="match status" value="1"/>
</dbReference>
<organism evidence="2">
    <name type="scientific">hydrothermal vent metagenome</name>
    <dbReference type="NCBI Taxonomy" id="652676"/>
    <lineage>
        <taxon>unclassified sequences</taxon>
        <taxon>metagenomes</taxon>
        <taxon>ecological metagenomes</taxon>
    </lineage>
</organism>
<dbReference type="GO" id="GO:0000820">
    <property type="term" value="P:regulation of glutamine family amino acid metabolic process"/>
    <property type="evidence" value="ECO:0007669"/>
    <property type="project" value="TreeGrafter"/>
</dbReference>
<dbReference type="InterPro" id="IPR043519">
    <property type="entry name" value="NT_sf"/>
</dbReference>
<dbReference type="SUPFAM" id="SSF81593">
    <property type="entry name" value="Nucleotidyltransferase substrate binding subunit/domain"/>
    <property type="match status" value="1"/>
</dbReference>
<dbReference type="AlphaFoldDB" id="A0A3B0ZJZ2"/>
<dbReference type="Gene3D" id="3.30.460.10">
    <property type="entry name" value="Beta Polymerase, domain 2"/>
    <property type="match status" value="1"/>
</dbReference>
<keyword evidence="2" id="KW-0808">Transferase</keyword>
<dbReference type="InterPro" id="IPR023057">
    <property type="entry name" value="GlnE"/>
</dbReference>
<dbReference type="PANTHER" id="PTHR30621:SF0">
    <property type="entry name" value="BIFUNCTIONAL GLUTAMINE SYNTHETASE ADENYLYLTRANSFERASE_ADENYLYL-REMOVING ENZYME"/>
    <property type="match status" value="1"/>
</dbReference>
<dbReference type="GO" id="GO:0008882">
    <property type="term" value="F:[glutamate-ammonia-ligase] adenylyltransferase activity"/>
    <property type="evidence" value="ECO:0007669"/>
    <property type="project" value="UniProtKB-EC"/>
</dbReference>
<sequence>EEKLKEELDALVQQAGADEEQQIERLRLFKQAQVLKIAAMDMTGVLDVFAVSEQLSDVAQALLNKVMALAWHWMVAKHGRPMCVVEGVRRAATLGIVAYGKMGGRELGYGSDLDLVFLHDSAGAEQQTDGERMLDNGRFFARLAQRIIHLLGVHTANGRLYEIDMRLRPEGNAGMLVSSLQAYEIYQREKAWTWEHQALIRAGMICLGPHSGPHLKAEFDRIRHSILIRHRDRLTLIAGIAQMRTKMRDTLASPVGSHQFHLKHDAGGLVDIEFIVQYGVLLCASDNEGLTQSSASRKLLLQLAACKVITTEQAEALYNAYREYRGMSHRRALQEQSSIIDEPGDDTRVGRLRCNVKEIWLDVIERHISE</sequence>
<evidence type="ECO:0000259" key="1">
    <source>
        <dbReference type="Pfam" id="PF03710"/>
    </source>
</evidence>
<dbReference type="Gene3D" id="1.20.120.330">
    <property type="entry name" value="Nucleotidyltransferases domain 2"/>
    <property type="match status" value="1"/>
</dbReference>
<evidence type="ECO:0000313" key="2">
    <source>
        <dbReference type="EMBL" id="VAW81026.1"/>
    </source>
</evidence>
<gene>
    <name evidence="2" type="ORF">MNBD_GAMMA15-1139</name>
</gene>
<dbReference type="InterPro" id="IPR005190">
    <property type="entry name" value="GlnE_rpt_dom"/>
</dbReference>
<dbReference type="GO" id="GO:0005829">
    <property type="term" value="C:cytosol"/>
    <property type="evidence" value="ECO:0007669"/>
    <property type="project" value="TreeGrafter"/>
</dbReference>
<keyword evidence="2" id="KW-0548">Nucleotidyltransferase</keyword>
<dbReference type="SUPFAM" id="SSF81301">
    <property type="entry name" value="Nucleotidyltransferase"/>
    <property type="match status" value="1"/>
</dbReference>
<dbReference type="Pfam" id="PF03710">
    <property type="entry name" value="GlnE"/>
    <property type="match status" value="1"/>
</dbReference>
<dbReference type="CDD" id="cd05401">
    <property type="entry name" value="NT_GlnE_GlnD_like"/>
    <property type="match status" value="1"/>
</dbReference>
<dbReference type="GO" id="GO:0016874">
    <property type="term" value="F:ligase activity"/>
    <property type="evidence" value="ECO:0007669"/>
    <property type="project" value="UniProtKB-KW"/>
</dbReference>
<dbReference type="EC" id="2.7.7.42" evidence="2"/>
<accession>A0A3B0ZJZ2</accession>
<keyword evidence="2" id="KW-0436">Ligase</keyword>
<name>A0A3B0ZJZ2_9ZZZZ</name>
<dbReference type="EMBL" id="UOFN01000139">
    <property type="protein sequence ID" value="VAW81026.1"/>
    <property type="molecule type" value="Genomic_DNA"/>
</dbReference>
<protein>
    <submittedName>
        <fullName evidence="2">Glutamate-ammonia-ligase adenylyltransferase</fullName>
        <ecNumber evidence="2">2.7.7.42</ecNumber>
    </submittedName>
</protein>
<feature type="non-terminal residue" evidence="2">
    <location>
        <position position="1"/>
    </location>
</feature>
<reference evidence="2" key="1">
    <citation type="submission" date="2018-06" db="EMBL/GenBank/DDBJ databases">
        <authorList>
            <person name="Zhirakovskaya E."/>
        </authorList>
    </citation>
    <scope>NUCLEOTIDE SEQUENCE</scope>
</reference>
<proteinExistence type="predicted"/>
<feature type="domain" description="Glutamate-ammonia ligase adenylyltransferase repeated" evidence="1">
    <location>
        <begin position="4"/>
        <end position="206"/>
    </location>
</feature>
<dbReference type="PANTHER" id="PTHR30621">
    <property type="entry name" value="GLUTAMINE SYNTHETASE ADENYLYLTRANSFERASE"/>
    <property type="match status" value="1"/>
</dbReference>